<feature type="binding site" evidence="8">
    <location>
        <position position="50"/>
    </location>
    <ligand>
        <name>Cu cation</name>
        <dbReference type="ChEBI" id="CHEBI:23378"/>
    </ligand>
</feature>
<keyword evidence="6" id="KW-1015">Disulfide bond</keyword>
<dbReference type="GO" id="GO:0016531">
    <property type="term" value="F:copper chaperone activity"/>
    <property type="evidence" value="ECO:0007669"/>
    <property type="project" value="InterPro"/>
</dbReference>
<feature type="non-terminal residue" evidence="10">
    <location>
        <position position="1"/>
    </location>
</feature>
<gene>
    <name evidence="10" type="ORF">TraAM80_09680</name>
</gene>
<keyword evidence="5" id="KW-0496">Mitochondrion</keyword>
<dbReference type="RefSeq" id="XP_029233778.1">
    <property type="nucleotide sequence ID" value="XM_029386348.1"/>
</dbReference>
<dbReference type="GO" id="GO:0005758">
    <property type="term" value="C:mitochondrial intermembrane space"/>
    <property type="evidence" value="ECO:0007669"/>
    <property type="project" value="UniProtKB-SubCell"/>
</dbReference>
<feature type="region of interest" description="Disordered" evidence="9">
    <location>
        <begin position="1"/>
        <end position="20"/>
    </location>
</feature>
<evidence type="ECO:0000256" key="3">
    <source>
        <dbReference type="ARBA" id="ARBA00022723"/>
    </source>
</evidence>
<dbReference type="EMBL" id="MKGL01000655">
    <property type="protein sequence ID" value="RNE96679.1"/>
    <property type="molecule type" value="Genomic_DNA"/>
</dbReference>
<name>A0A422MU41_TRYRA</name>
<evidence type="ECO:0000256" key="5">
    <source>
        <dbReference type="ARBA" id="ARBA00023128"/>
    </source>
</evidence>
<dbReference type="PANTHER" id="PTHR16719">
    <property type="entry name" value="CYTOCHROME C OXIDASE COPPER CHAPERONE"/>
    <property type="match status" value="1"/>
</dbReference>
<dbReference type="SUPFAM" id="SSF47072">
    <property type="entry name" value="Cysteine alpha-hairpin motif"/>
    <property type="match status" value="1"/>
</dbReference>
<comment type="similarity">
    <text evidence="2">Belongs to the COX17 family.</text>
</comment>
<keyword evidence="4 8" id="KW-0186">Copper</keyword>
<evidence type="ECO:0000313" key="10">
    <source>
        <dbReference type="EMBL" id="RNE96679.1"/>
    </source>
</evidence>
<evidence type="ECO:0000313" key="11">
    <source>
        <dbReference type="Proteomes" id="UP000283634"/>
    </source>
</evidence>
<feature type="binding site" evidence="8">
    <location>
        <position position="49"/>
    </location>
    <ligand>
        <name>Cu cation</name>
        <dbReference type="ChEBI" id="CHEBI:23378"/>
    </ligand>
</feature>
<dbReference type="GO" id="GO:0005507">
    <property type="term" value="F:copper ion binding"/>
    <property type="evidence" value="ECO:0007669"/>
    <property type="project" value="InterPro"/>
</dbReference>
<keyword evidence="3 8" id="KW-0479">Metal-binding</keyword>
<dbReference type="Gene3D" id="1.10.287.1130">
    <property type="entry name" value="CytochromE C oxidase copper chaperone"/>
    <property type="match status" value="1"/>
</dbReference>
<dbReference type="OMA" id="RDECIIL"/>
<dbReference type="InterPro" id="IPR007745">
    <property type="entry name" value="Cyt_c_oxidase_Cu-chaperone"/>
</dbReference>
<evidence type="ECO:0000256" key="9">
    <source>
        <dbReference type="SAM" id="MobiDB-lite"/>
    </source>
</evidence>
<organism evidence="10 11">
    <name type="scientific">Trypanosoma rangeli</name>
    <dbReference type="NCBI Taxonomy" id="5698"/>
    <lineage>
        <taxon>Eukaryota</taxon>
        <taxon>Discoba</taxon>
        <taxon>Euglenozoa</taxon>
        <taxon>Kinetoplastea</taxon>
        <taxon>Metakinetoplastina</taxon>
        <taxon>Trypanosomatida</taxon>
        <taxon>Trypanosomatidae</taxon>
        <taxon>Trypanosoma</taxon>
        <taxon>Herpetosoma</taxon>
    </lineage>
</organism>
<evidence type="ECO:0000256" key="7">
    <source>
        <dbReference type="ARBA" id="ARBA00023186"/>
    </source>
</evidence>
<accession>A0A422MU41</accession>
<dbReference type="AlphaFoldDB" id="A0A422MU41"/>
<dbReference type="InterPro" id="IPR009069">
    <property type="entry name" value="Cys_alpha_HP_mot_SF"/>
</dbReference>
<dbReference type="PANTHER" id="PTHR16719:SF0">
    <property type="entry name" value="CYTOCHROME C OXIDASE COPPER CHAPERONE"/>
    <property type="match status" value="1"/>
</dbReference>
<sequence>HRFPDRLRTKLAHPPPHPPHNNCLLSIRMALKEQNAAAGSAKTPSCRICCACPTERRIRDECIILKGTDACKSEVEAFYTCLLREGFSEADVKGLRETARKV</sequence>
<dbReference type="Pfam" id="PF05051">
    <property type="entry name" value="COX17"/>
    <property type="match status" value="1"/>
</dbReference>
<keyword evidence="11" id="KW-1185">Reference proteome</keyword>
<dbReference type="GeneID" id="40333613"/>
<dbReference type="VEuPathDB" id="TriTrypDB:TRSC58_00416"/>
<proteinExistence type="inferred from homology"/>
<evidence type="ECO:0000256" key="8">
    <source>
        <dbReference type="PIRSR" id="PIRSR607745-1"/>
    </source>
</evidence>
<evidence type="ECO:0000256" key="6">
    <source>
        <dbReference type="ARBA" id="ARBA00023157"/>
    </source>
</evidence>
<evidence type="ECO:0000256" key="4">
    <source>
        <dbReference type="ARBA" id="ARBA00023008"/>
    </source>
</evidence>
<evidence type="ECO:0000256" key="2">
    <source>
        <dbReference type="ARBA" id="ARBA00009241"/>
    </source>
</evidence>
<protein>
    <submittedName>
        <fullName evidence="10">Cytochrome c oxidase copper chaperone</fullName>
    </submittedName>
</protein>
<keyword evidence="7" id="KW-0143">Chaperone</keyword>
<dbReference type="OrthoDB" id="1915887at2759"/>
<evidence type="ECO:0000256" key="1">
    <source>
        <dbReference type="ARBA" id="ARBA00004569"/>
    </source>
</evidence>
<comment type="subcellular location">
    <subcellularLocation>
        <location evidence="1">Mitochondrion intermembrane space</location>
    </subcellularLocation>
</comment>
<comment type="caution">
    <text evidence="10">The sequence shown here is derived from an EMBL/GenBank/DDBJ whole genome shotgun (WGS) entry which is preliminary data.</text>
</comment>
<reference evidence="10 11" key="1">
    <citation type="journal article" date="2018" name="BMC Genomics">
        <title>Genomic comparison of Trypanosoma conorhini and Trypanosoma rangeli to Trypanosoma cruzi strains of high and low virulence.</title>
        <authorList>
            <person name="Bradwell K.R."/>
            <person name="Koparde V.N."/>
            <person name="Matveyev A.V."/>
            <person name="Serrano M.G."/>
            <person name="Alves J.M."/>
            <person name="Parikh H."/>
            <person name="Huang B."/>
            <person name="Lee V."/>
            <person name="Espinosa-Alvarez O."/>
            <person name="Ortiz P.A."/>
            <person name="Costa-Martins A.G."/>
            <person name="Teixeira M.M."/>
            <person name="Buck G.A."/>
        </authorList>
    </citation>
    <scope>NUCLEOTIDE SEQUENCE [LARGE SCALE GENOMIC DNA]</scope>
    <source>
        <strain evidence="10 11">AM80</strain>
    </source>
</reference>
<dbReference type="Proteomes" id="UP000283634">
    <property type="component" value="Unassembled WGS sequence"/>
</dbReference>